<keyword evidence="1" id="KW-0812">Transmembrane</keyword>
<feature type="transmembrane region" description="Helical" evidence="1">
    <location>
        <begin position="58"/>
        <end position="76"/>
    </location>
</feature>
<feature type="transmembrane region" description="Helical" evidence="1">
    <location>
        <begin position="405"/>
        <end position="425"/>
    </location>
</feature>
<keyword evidence="1" id="KW-1133">Transmembrane helix</keyword>
<dbReference type="AlphaFoldDB" id="A0A4Q9VF92"/>
<accession>A0A4Q9VF92</accession>
<feature type="transmembrane region" description="Helical" evidence="1">
    <location>
        <begin position="30"/>
        <end position="51"/>
    </location>
</feature>
<reference evidence="2 3" key="1">
    <citation type="submission" date="2019-02" db="EMBL/GenBank/DDBJ databases">
        <title>Siculibacillus lacustris gen. nov., sp. nov., a new rosette-forming bacterium isolated from a freshwater crater lake (Lake St. Ana, Romania).</title>
        <authorList>
            <person name="Felfoldi T."/>
            <person name="Marton Z."/>
            <person name="Szabo A."/>
            <person name="Mentes A."/>
            <person name="Boka K."/>
            <person name="Marialigeti K."/>
            <person name="Mathe I."/>
            <person name="Koncz M."/>
            <person name="Schumann P."/>
            <person name="Toth E."/>
        </authorList>
    </citation>
    <scope>NUCLEOTIDE SEQUENCE [LARGE SCALE GENOMIC DNA]</scope>
    <source>
        <strain evidence="2 3">SA-279</strain>
    </source>
</reference>
<dbReference type="OrthoDB" id="3362857at2"/>
<evidence type="ECO:0000313" key="3">
    <source>
        <dbReference type="Proteomes" id="UP000292781"/>
    </source>
</evidence>
<gene>
    <name evidence="2" type="ORF">EYW49_20370</name>
</gene>
<keyword evidence="3" id="KW-1185">Reference proteome</keyword>
<evidence type="ECO:0000313" key="2">
    <source>
        <dbReference type="EMBL" id="TBW33423.1"/>
    </source>
</evidence>
<dbReference type="RefSeq" id="WP_131311471.1">
    <property type="nucleotide sequence ID" value="NZ_SJFN01000044.1"/>
</dbReference>
<feature type="transmembrane region" description="Helical" evidence="1">
    <location>
        <begin position="224"/>
        <end position="247"/>
    </location>
</feature>
<proteinExistence type="predicted"/>
<organism evidence="2 3">
    <name type="scientific">Siculibacillus lacustris</name>
    <dbReference type="NCBI Taxonomy" id="1549641"/>
    <lineage>
        <taxon>Bacteria</taxon>
        <taxon>Pseudomonadati</taxon>
        <taxon>Pseudomonadota</taxon>
        <taxon>Alphaproteobacteria</taxon>
        <taxon>Hyphomicrobiales</taxon>
        <taxon>Ancalomicrobiaceae</taxon>
        <taxon>Siculibacillus</taxon>
    </lineage>
</organism>
<protein>
    <recommendedName>
        <fullName evidence="4">DUF2029 domain-containing protein</fullName>
    </recommendedName>
</protein>
<keyword evidence="1" id="KW-0472">Membrane</keyword>
<evidence type="ECO:0008006" key="4">
    <source>
        <dbReference type="Google" id="ProtNLM"/>
    </source>
</evidence>
<evidence type="ECO:0000256" key="1">
    <source>
        <dbReference type="SAM" id="Phobius"/>
    </source>
</evidence>
<dbReference type="Pfam" id="PF26314">
    <property type="entry name" value="MptA_B_family"/>
    <property type="match status" value="1"/>
</dbReference>
<feature type="transmembrane region" description="Helical" evidence="1">
    <location>
        <begin position="343"/>
        <end position="361"/>
    </location>
</feature>
<feature type="transmembrane region" description="Helical" evidence="1">
    <location>
        <begin position="367"/>
        <end position="393"/>
    </location>
</feature>
<feature type="transmembrane region" description="Helical" evidence="1">
    <location>
        <begin position="193"/>
        <end position="218"/>
    </location>
</feature>
<dbReference type="EMBL" id="SJFN01000044">
    <property type="protein sequence ID" value="TBW33423.1"/>
    <property type="molecule type" value="Genomic_DNA"/>
</dbReference>
<name>A0A4Q9VF92_9HYPH</name>
<feature type="transmembrane region" description="Helical" evidence="1">
    <location>
        <begin position="254"/>
        <end position="272"/>
    </location>
</feature>
<comment type="caution">
    <text evidence="2">The sequence shown here is derived from an EMBL/GenBank/DDBJ whole genome shotgun (WGS) entry which is preliminary data.</text>
</comment>
<feature type="transmembrane region" description="Helical" evidence="1">
    <location>
        <begin position="153"/>
        <end position="173"/>
    </location>
</feature>
<feature type="transmembrane region" description="Helical" evidence="1">
    <location>
        <begin position="314"/>
        <end position="331"/>
    </location>
</feature>
<dbReference type="Proteomes" id="UP000292781">
    <property type="component" value="Unassembled WGS sequence"/>
</dbReference>
<sequence>MSRLVLLALLGLVMIALTAAAPWAFEVHRESGFVLVMMATGIVALVASLVIRGAPEGAALAIVVAVAVVVRVLAMAEPPLLSSDVYRYVWDGRVQGAGINPFRYIPADPALASLRDTAIFPNMNRADYARTAYPPVAQMFFFLATRFADTLDAMRLALVACEIGIVAALLVLLRRLERPRSLIVAYAWHPLAIWEIANAGHADALMAMLAVAGVLLLVLRRRVLGALVVACGVLVKPYAIVLLPIFWRPWELRAPLLVLSLVAILYLPYIGVGTDVLGFVPVYIHQEGFVDGGGFWLVALARALFGNRPGILEAYLAIAVISLGLGALHVLRRPAFYPPREQVRDAVMLLLVGLFFLSPNYPWYYLALVPFVSLLDGGILWVATLSATLLHVWWPTPDDQVTRFLIWKTVMNGAWIAALVGTWLIERGRHVLEARAAAHSSAATGPLGPLSASLPRES</sequence>